<comment type="subcellular location">
    <subcellularLocation>
        <location evidence="1 7">Endoplasmic reticulum membrane</location>
        <topology evidence="1 7">Multi-pass membrane protein</topology>
    </subcellularLocation>
</comment>
<evidence type="ECO:0000256" key="4">
    <source>
        <dbReference type="ARBA" id="ARBA00022824"/>
    </source>
</evidence>
<keyword evidence="11" id="KW-1185">Reference proteome</keyword>
<organism evidence="10 11">
    <name type="scientific">Pavo cristatus</name>
    <name type="common">Indian peafowl</name>
    <name type="synonym">Blue peafowl</name>
    <dbReference type="NCBI Taxonomy" id="9049"/>
    <lineage>
        <taxon>Eukaryota</taxon>
        <taxon>Metazoa</taxon>
        <taxon>Chordata</taxon>
        <taxon>Craniata</taxon>
        <taxon>Vertebrata</taxon>
        <taxon>Euteleostomi</taxon>
        <taxon>Archelosauria</taxon>
        <taxon>Archosauria</taxon>
        <taxon>Dinosauria</taxon>
        <taxon>Saurischia</taxon>
        <taxon>Theropoda</taxon>
        <taxon>Coelurosauria</taxon>
        <taxon>Aves</taxon>
        <taxon>Neognathae</taxon>
        <taxon>Galloanserae</taxon>
        <taxon>Galliformes</taxon>
        <taxon>Phasianidae</taxon>
        <taxon>Phasianinae</taxon>
        <taxon>Pavo</taxon>
    </lineage>
</organism>
<evidence type="ECO:0000256" key="6">
    <source>
        <dbReference type="ARBA" id="ARBA00023136"/>
    </source>
</evidence>
<comment type="function">
    <text evidence="7">Involved in the maturation of specific proteins in the endoplasmic reticulum.</text>
</comment>
<evidence type="ECO:0000256" key="1">
    <source>
        <dbReference type="ARBA" id="ARBA00004477"/>
    </source>
</evidence>
<feature type="domain" description="Lipase maturation factor 1/2 N-terminal" evidence="8">
    <location>
        <begin position="1"/>
        <end position="50"/>
    </location>
</feature>
<dbReference type="InterPro" id="IPR057433">
    <property type="entry name" value="LMF1/2_C"/>
</dbReference>
<evidence type="ECO:0000256" key="2">
    <source>
        <dbReference type="ARBA" id="ARBA00005512"/>
    </source>
</evidence>
<evidence type="ECO:0000313" key="11">
    <source>
        <dbReference type="Proteomes" id="UP000694428"/>
    </source>
</evidence>
<keyword evidence="5" id="KW-1133">Transmembrane helix</keyword>
<dbReference type="AlphaFoldDB" id="A0A8C9G779"/>
<name>A0A8C9G779_PAVCR</name>
<evidence type="ECO:0000256" key="3">
    <source>
        <dbReference type="ARBA" id="ARBA00022692"/>
    </source>
</evidence>
<dbReference type="Proteomes" id="UP000694428">
    <property type="component" value="Unplaced"/>
</dbReference>
<dbReference type="InterPro" id="IPR057434">
    <property type="entry name" value="LMF1/2_N"/>
</dbReference>
<evidence type="ECO:0000259" key="8">
    <source>
        <dbReference type="Pfam" id="PF06762"/>
    </source>
</evidence>
<dbReference type="GO" id="GO:0005789">
    <property type="term" value="C:endoplasmic reticulum membrane"/>
    <property type="evidence" value="ECO:0007669"/>
    <property type="project" value="UniProtKB-SubCell"/>
</dbReference>
<dbReference type="InterPro" id="IPR009613">
    <property type="entry name" value="LMF"/>
</dbReference>
<evidence type="ECO:0000256" key="7">
    <source>
        <dbReference type="RuleBase" id="RU361229"/>
    </source>
</evidence>
<dbReference type="Pfam" id="PF06762">
    <property type="entry name" value="LMF1"/>
    <property type="match status" value="1"/>
</dbReference>
<accession>A0A8C9G779</accession>
<reference evidence="10" key="2">
    <citation type="submission" date="2025-09" db="UniProtKB">
        <authorList>
            <consortium name="Ensembl"/>
        </authorList>
    </citation>
    <scope>IDENTIFICATION</scope>
</reference>
<evidence type="ECO:0000313" key="10">
    <source>
        <dbReference type="Ensembl" id="ENSPSTP00000023343.1"/>
    </source>
</evidence>
<dbReference type="Pfam" id="PF25179">
    <property type="entry name" value="LMF1_C"/>
    <property type="match status" value="1"/>
</dbReference>
<keyword evidence="4 7" id="KW-0256">Endoplasmic reticulum</keyword>
<protein>
    <recommendedName>
        <fullName evidence="7">Lipase maturation factor</fullName>
    </recommendedName>
</protein>
<keyword evidence="3" id="KW-0812">Transmembrane</keyword>
<dbReference type="PANTHER" id="PTHR14463">
    <property type="entry name" value="LIPASE MATURATION FACTOR"/>
    <property type="match status" value="1"/>
</dbReference>
<dbReference type="PANTHER" id="PTHR14463:SF10">
    <property type="entry name" value="LIPASE MATURATION FACTOR 1"/>
    <property type="match status" value="1"/>
</dbReference>
<comment type="similarity">
    <text evidence="2 7">Belongs to the lipase maturation factor family.</text>
</comment>
<reference evidence="10" key="1">
    <citation type="submission" date="2025-08" db="UniProtKB">
        <authorList>
            <consortium name="Ensembl"/>
        </authorList>
    </citation>
    <scope>IDENTIFICATION</scope>
</reference>
<sequence>MHRSPGWFHQFETLFNHFIELVVPFFIFMGRRMCMVHGVLQILFQWMGFLSSLPAQPSCDSFHDSVFPRGPCPRDLGRLGGMSQITQHRACELFANNRLDVVFCSITKERTEVILQGTSSPDPNDPAAVWQEFDFKCKPGDLWRRPCFISPYHYRLDWLMWFAAFQTYEQNEWIIHLAGKLLAQEEEALSLMATNPFAGKDPPRWIRGEHFKYKFSQPGGAHAAEGKWWIRKRIGPYFPPVNLQGLRKFYEDRNWPYPVRD</sequence>
<keyword evidence="6" id="KW-0472">Membrane</keyword>
<evidence type="ECO:0000259" key="9">
    <source>
        <dbReference type="Pfam" id="PF25179"/>
    </source>
</evidence>
<feature type="domain" description="Lipase maturation factor 1/2 C-terminal" evidence="9">
    <location>
        <begin position="102"/>
        <end position="239"/>
    </location>
</feature>
<dbReference type="Ensembl" id="ENSPSTT00000024558.1">
    <property type="protein sequence ID" value="ENSPSTP00000023343.1"/>
    <property type="gene ID" value="ENSPSTG00000017158.1"/>
</dbReference>
<evidence type="ECO:0000256" key="5">
    <source>
        <dbReference type="ARBA" id="ARBA00022989"/>
    </source>
</evidence>
<proteinExistence type="inferred from homology"/>
<dbReference type="GO" id="GO:0051604">
    <property type="term" value="P:protein maturation"/>
    <property type="evidence" value="ECO:0007669"/>
    <property type="project" value="InterPro"/>
</dbReference>